<feature type="transmembrane region" description="Helical" evidence="5">
    <location>
        <begin position="155"/>
        <end position="173"/>
    </location>
</feature>
<keyword evidence="9" id="KW-1185">Reference proteome</keyword>
<feature type="transmembrane region" description="Helical" evidence="5">
    <location>
        <begin position="213"/>
        <end position="233"/>
    </location>
</feature>
<dbReference type="Gene3D" id="1.20.1250.20">
    <property type="entry name" value="MFS general substrate transporter like domains"/>
    <property type="match status" value="2"/>
</dbReference>
<feature type="transmembrane region" description="Helical" evidence="5">
    <location>
        <begin position="415"/>
        <end position="434"/>
    </location>
</feature>
<feature type="transmembrane region" description="Helical" evidence="5">
    <location>
        <begin position="340"/>
        <end position="364"/>
    </location>
</feature>
<dbReference type="Proteomes" id="UP000827721">
    <property type="component" value="Unassembled WGS sequence"/>
</dbReference>
<dbReference type="PANTHER" id="PTHR21576">
    <property type="entry name" value="UNCHARACTERIZED NODULIN-LIKE PROTEIN"/>
    <property type="match status" value="1"/>
</dbReference>
<dbReference type="SUPFAM" id="SSF103473">
    <property type="entry name" value="MFS general substrate transporter"/>
    <property type="match status" value="1"/>
</dbReference>
<comment type="subcellular location">
    <subcellularLocation>
        <location evidence="1">Membrane</location>
        <topology evidence="1">Multi-pass membrane protein</topology>
    </subcellularLocation>
</comment>
<dbReference type="PANTHER" id="PTHR21576:SF110">
    <property type="entry name" value="PROTEIN NUCLEAR FUSION DEFECTIVE 4-LIKE"/>
    <property type="match status" value="1"/>
</dbReference>
<dbReference type="InterPro" id="IPR036259">
    <property type="entry name" value="MFS_trans_sf"/>
</dbReference>
<evidence type="ECO:0000313" key="9">
    <source>
        <dbReference type="Proteomes" id="UP000827721"/>
    </source>
</evidence>
<feature type="transmembrane region" description="Helical" evidence="5">
    <location>
        <begin position="384"/>
        <end position="408"/>
    </location>
</feature>
<feature type="transmembrane region" description="Helical" evidence="5">
    <location>
        <begin position="83"/>
        <end position="104"/>
    </location>
</feature>
<evidence type="ECO:0000313" key="8">
    <source>
        <dbReference type="EMBL" id="KAH7547837.1"/>
    </source>
</evidence>
<sequence>MATTGGCCGYLFQVISGRWFMMFASFLIMAGAGATYLFGVYSKEIKTTLGYDQSTLNLLGTCKDLGANVGVLSGLLAEVAPPWFVLLVGSVMNFAGYFMVWLAVMKKIPKPKVWQMCLYICIGANSQNFANTGSLVTCVKNFPESRGMMLGIMKGFVGLSGAVFTQLYLSIYGNDAKSMILLIGWLPALISLVFVYTIRPLKVSTHPNELKVFYEYLYITIALALLMMGLTIAQKEVHFSHYAYVGSTIAVCVLIFSPLAIAFREEYTSWKLKKQPVLPPTSLLVLDQPPAPPKSESISEIELVDSHTQPIEIDNKEDQCCCAGICNPPKRGEDYGILQALLSVDMLILFVATFCGLGCSLTSMDNLGQIGESLGYKQHTINTFVSLVSIWNYFGRVFAGFVSEVILLKYKIPRPMIMALSLLISALSNIFIAFPFPGSVYIASLLVGFSFGAQLTLLFIIISELFGLKYYSTLFNCGQLASPLGSYVLSVLVVGKLYDREALKQLAEKGMTRSMVKELTCIGKQCYRLSFLVLAGVNIFGAVITFILVMRTRKYYSGDIYKRFKDEMATNDKKEMGSSKHVAAK</sequence>
<keyword evidence="3 5" id="KW-1133">Transmembrane helix</keyword>
<keyword evidence="2 5" id="KW-0812">Transmembrane</keyword>
<comment type="caution">
    <text evidence="8">The sequence shown here is derived from an EMBL/GenBank/DDBJ whole genome shotgun (WGS) entry which is preliminary data.</text>
</comment>
<organism evidence="8 9">
    <name type="scientific">Xanthoceras sorbifolium</name>
    <dbReference type="NCBI Taxonomy" id="99658"/>
    <lineage>
        <taxon>Eukaryota</taxon>
        <taxon>Viridiplantae</taxon>
        <taxon>Streptophyta</taxon>
        <taxon>Embryophyta</taxon>
        <taxon>Tracheophyta</taxon>
        <taxon>Spermatophyta</taxon>
        <taxon>Magnoliopsida</taxon>
        <taxon>eudicotyledons</taxon>
        <taxon>Gunneridae</taxon>
        <taxon>Pentapetalae</taxon>
        <taxon>rosids</taxon>
        <taxon>malvids</taxon>
        <taxon>Sapindales</taxon>
        <taxon>Sapindaceae</taxon>
        <taxon>Xanthoceroideae</taxon>
        <taxon>Xanthoceras</taxon>
    </lineage>
</organism>
<feature type="transmembrane region" description="Helical" evidence="5">
    <location>
        <begin position="179"/>
        <end position="201"/>
    </location>
</feature>
<feature type="transmembrane region" description="Helical" evidence="5">
    <location>
        <begin position="19"/>
        <end position="41"/>
    </location>
</feature>
<accession>A0ABQ8H3F5</accession>
<evidence type="ECO:0000256" key="4">
    <source>
        <dbReference type="ARBA" id="ARBA00023136"/>
    </source>
</evidence>
<evidence type="ECO:0000256" key="5">
    <source>
        <dbReference type="SAM" id="Phobius"/>
    </source>
</evidence>
<dbReference type="EMBL" id="JAFEMO010000014">
    <property type="protein sequence ID" value="KAH7547837.1"/>
    <property type="molecule type" value="Genomic_DNA"/>
</dbReference>
<dbReference type="Pfam" id="PF06813">
    <property type="entry name" value="Nodulin-like"/>
    <property type="match status" value="1"/>
</dbReference>
<feature type="domain" description="NFD4 C-terminal" evidence="7">
    <location>
        <begin position="334"/>
        <end position="557"/>
    </location>
</feature>
<feature type="domain" description="Nodulin-like" evidence="6">
    <location>
        <begin position="18"/>
        <end position="262"/>
    </location>
</feature>
<protein>
    <recommendedName>
        <fullName evidence="10">Nodulin-like domain-containing protein</fullName>
    </recommendedName>
</protein>
<evidence type="ECO:0008006" key="10">
    <source>
        <dbReference type="Google" id="ProtNLM"/>
    </source>
</evidence>
<evidence type="ECO:0000256" key="2">
    <source>
        <dbReference type="ARBA" id="ARBA00022692"/>
    </source>
</evidence>
<keyword evidence="4 5" id="KW-0472">Membrane</keyword>
<dbReference type="InterPro" id="IPR010658">
    <property type="entry name" value="Nodulin-like"/>
</dbReference>
<evidence type="ECO:0000256" key="3">
    <source>
        <dbReference type="ARBA" id="ARBA00022989"/>
    </source>
</evidence>
<evidence type="ECO:0000259" key="6">
    <source>
        <dbReference type="Pfam" id="PF06813"/>
    </source>
</evidence>
<dbReference type="Pfam" id="PF23262">
    <property type="entry name" value="NFD4_C"/>
    <property type="match status" value="1"/>
</dbReference>
<name>A0ABQ8H3F5_9ROSI</name>
<proteinExistence type="predicted"/>
<dbReference type="CDD" id="cd17354">
    <property type="entry name" value="MFS_Mch1p_like"/>
    <property type="match status" value="1"/>
</dbReference>
<feature type="transmembrane region" description="Helical" evidence="5">
    <location>
        <begin position="529"/>
        <end position="549"/>
    </location>
</feature>
<feature type="transmembrane region" description="Helical" evidence="5">
    <location>
        <begin position="440"/>
        <end position="462"/>
    </location>
</feature>
<gene>
    <name evidence="8" type="ORF">JRO89_XS14G0023700</name>
</gene>
<evidence type="ECO:0000259" key="7">
    <source>
        <dbReference type="Pfam" id="PF23262"/>
    </source>
</evidence>
<feature type="transmembrane region" description="Helical" evidence="5">
    <location>
        <begin position="239"/>
        <end position="263"/>
    </location>
</feature>
<reference evidence="8 9" key="1">
    <citation type="submission" date="2021-02" db="EMBL/GenBank/DDBJ databases">
        <title>Plant Genome Project.</title>
        <authorList>
            <person name="Zhang R.-G."/>
        </authorList>
    </citation>
    <scope>NUCLEOTIDE SEQUENCE [LARGE SCALE GENOMIC DNA]</scope>
    <source>
        <tissue evidence="8">Leaves</tissue>
    </source>
</reference>
<feature type="transmembrane region" description="Helical" evidence="5">
    <location>
        <begin position="474"/>
        <end position="494"/>
    </location>
</feature>
<evidence type="ECO:0000256" key="1">
    <source>
        <dbReference type="ARBA" id="ARBA00004141"/>
    </source>
</evidence>
<dbReference type="InterPro" id="IPR056555">
    <property type="entry name" value="NFD4_C"/>
</dbReference>